<sequence length="108" mass="12257">MLVFLFSFYQFNKNLTFVFILTSIEYGRPGDKNDWYKICSLTRYKPGWCIAGGVTGVRSRLERSARALKRPLMKEVAGGCKHPVYFEILSAHIGEKKKEGIYVDSGGV</sequence>
<reference evidence="1 2" key="1">
    <citation type="submission" date="2016-04" db="EMBL/GenBank/DDBJ databases">
        <authorList>
            <person name="Evans L.H."/>
            <person name="Alamgir A."/>
            <person name="Owens N."/>
            <person name="Weber N.D."/>
            <person name="Virtaneva K."/>
            <person name="Barbian K."/>
            <person name="Babar A."/>
            <person name="Rosenke K."/>
        </authorList>
    </citation>
    <scope>NUCLEOTIDE SEQUENCE [LARGE SCALE GENOMIC DNA]</scope>
    <source>
        <strain evidence="1 2">LMa1</strain>
    </source>
</reference>
<name>A0A1B7LIU1_9FIRM</name>
<evidence type="ECO:0000313" key="1">
    <source>
        <dbReference type="EMBL" id="OAT86487.1"/>
    </source>
</evidence>
<gene>
    <name evidence="1" type="ORF">A6M21_03460</name>
</gene>
<dbReference type="AlphaFoldDB" id="A0A1B7LIU1"/>
<accession>A0A1B7LIU1</accession>
<organism evidence="1 2">
    <name type="scientific">Desulfotomaculum copahuensis</name>
    <dbReference type="NCBI Taxonomy" id="1838280"/>
    <lineage>
        <taxon>Bacteria</taxon>
        <taxon>Bacillati</taxon>
        <taxon>Bacillota</taxon>
        <taxon>Clostridia</taxon>
        <taxon>Eubacteriales</taxon>
        <taxon>Desulfotomaculaceae</taxon>
        <taxon>Desulfotomaculum</taxon>
    </lineage>
</organism>
<dbReference type="EMBL" id="LYVF01000013">
    <property type="protein sequence ID" value="OAT86487.1"/>
    <property type="molecule type" value="Genomic_DNA"/>
</dbReference>
<comment type="caution">
    <text evidence="1">The sequence shown here is derived from an EMBL/GenBank/DDBJ whole genome shotgun (WGS) entry which is preliminary data.</text>
</comment>
<keyword evidence="2" id="KW-1185">Reference proteome</keyword>
<dbReference type="Proteomes" id="UP000078532">
    <property type="component" value="Unassembled WGS sequence"/>
</dbReference>
<dbReference type="STRING" id="1838280.A6M21_03460"/>
<evidence type="ECO:0000313" key="2">
    <source>
        <dbReference type="Proteomes" id="UP000078532"/>
    </source>
</evidence>
<proteinExistence type="predicted"/>
<dbReference type="RefSeq" id="WP_066666215.1">
    <property type="nucleotide sequence ID" value="NZ_LYVF01000013.1"/>
</dbReference>
<protein>
    <submittedName>
        <fullName evidence="1">Uncharacterized protein</fullName>
    </submittedName>
</protein>